<keyword evidence="2" id="KW-0675">Receptor</keyword>
<name>A0A9X7J462_9FIRM</name>
<dbReference type="PANTHER" id="PTHR42928:SF5">
    <property type="entry name" value="BLR1237 PROTEIN"/>
    <property type="match status" value="1"/>
</dbReference>
<proteinExistence type="inferred from homology"/>
<dbReference type="Gene3D" id="3.40.190.150">
    <property type="entry name" value="Bordetella uptake gene, domain 1"/>
    <property type="match status" value="1"/>
</dbReference>
<comment type="similarity">
    <text evidence="1">Belongs to the UPF0065 (bug) family.</text>
</comment>
<dbReference type="PROSITE" id="PS51257">
    <property type="entry name" value="PROKAR_LIPOPROTEIN"/>
    <property type="match status" value="1"/>
</dbReference>
<dbReference type="PIRSF" id="PIRSF017082">
    <property type="entry name" value="YflP"/>
    <property type="match status" value="1"/>
</dbReference>
<dbReference type="SUPFAM" id="SSF53850">
    <property type="entry name" value="Periplasmic binding protein-like II"/>
    <property type="match status" value="1"/>
</dbReference>
<dbReference type="AlphaFoldDB" id="A0A9X7J462"/>
<evidence type="ECO:0000256" key="1">
    <source>
        <dbReference type="ARBA" id="ARBA00006987"/>
    </source>
</evidence>
<comment type="caution">
    <text evidence="2">The sequence shown here is derived from an EMBL/GenBank/DDBJ whole genome shotgun (WGS) entry which is preliminary data.</text>
</comment>
<dbReference type="PANTHER" id="PTHR42928">
    <property type="entry name" value="TRICARBOXYLATE-BINDING PROTEIN"/>
    <property type="match status" value="1"/>
</dbReference>
<dbReference type="InterPro" id="IPR042100">
    <property type="entry name" value="Bug_dom1"/>
</dbReference>
<organism evidence="2 3">
    <name type="scientific">Neomoorella stamsii</name>
    <dbReference type="NCBI Taxonomy" id="1266720"/>
    <lineage>
        <taxon>Bacteria</taxon>
        <taxon>Bacillati</taxon>
        <taxon>Bacillota</taxon>
        <taxon>Clostridia</taxon>
        <taxon>Neomoorellales</taxon>
        <taxon>Neomoorellaceae</taxon>
        <taxon>Neomoorella</taxon>
    </lineage>
</organism>
<dbReference type="Proteomes" id="UP000239430">
    <property type="component" value="Unassembled WGS sequence"/>
</dbReference>
<dbReference type="Pfam" id="PF03401">
    <property type="entry name" value="TctC"/>
    <property type="match status" value="1"/>
</dbReference>
<accession>A0A9X7J462</accession>
<dbReference type="RefSeq" id="WP_129588672.1">
    <property type="nucleotide sequence ID" value="NZ_PVXL01000040.1"/>
</dbReference>
<reference evidence="2 3" key="1">
    <citation type="submission" date="2018-03" db="EMBL/GenBank/DDBJ databases">
        <title>Genome sequence of Moorella stamsii DSM 26217.</title>
        <authorList>
            <person name="Poehlein A."/>
            <person name="Daniel R."/>
        </authorList>
    </citation>
    <scope>NUCLEOTIDE SEQUENCE [LARGE SCALE GENOMIC DNA]</scope>
    <source>
        <strain evidence="3">DSM 26217</strain>
    </source>
</reference>
<keyword evidence="3" id="KW-1185">Reference proteome</keyword>
<sequence>MKNWRLKGVALGLGALLLVLTLSLAGCGGSKQANDSSKNAGGKQSDKAAVEFPTKPMEMTVLFGAGSGADLLARKVADLASKELGQPIAVVNRTGAAGAVGYSYVKDQKPDGYNFVWNSNSINTAYHQGNMKFDYKAFAGVAELTTEPVSIAVKADAPWKDINEFIDYAKKNPGKVRIGNSGLGSFTHLAAVALENKTGAKFTHVPFGQGLAVSSLLGGKIEASSQLPAEIMSQVKAGQVRILAVTGEQRLASLPDVPTFKEKGIDLTLSLWRGIAVPAGTPQPVIEKLEAAFKKVAENQEFKDFAKQMGANIEFRGAADFDKFIAQQDKELADLMEQIGMKKQ</sequence>
<dbReference type="CDD" id="cd07012">
    <property type="entry name" value="PBP2_Bug_TTT"/>
    <property type="match status" value="1"/>
</dbReference>
<evidence type="ECO:0000313" key="3">
    <source>
        <dbReference type="Proteomes" id="UP000239430"/>
    </source>
</evidence>
<gene>
    <name evidence="2" type="ORF">MOST_14080</name>
</gene>
<evidence type="ECO:0000313" key="2">
    <source>
        <dbReference type="EMBL" id="PRR73560.1"/>
    </source>
</evidence>
<dbReference type="Gene3D" id="3.40.190.10">
    <property type="entry name" value="Periplasmic binding protein-like II"/>
    <property type="match status" value="1"/>
</dbReference>
<dbReference type="EMBL" id="PVXL01000040">
    <property type="protein sequence ID" value="PRR73560.1"/>
    <property type="molecule type" value="Genomic_DNA"/>
</dbReference>
<protein>
    <submittedName>
        <fullName evidence="2">Tripartite tricarboxylate transporter family receptor</fullName>
    </submittedName>
</protein>
<dbReference type="InterPro" id="IPR005064">
    <property type="entry name" value="BUG"/>
</dbReference>